<keyword evidence="1" id="KW-1133">Transmembrane helix</keyword>
<keyword evidence="3" id="KW-1185">Reference proteome</keyword>
<evidence type="ECO:0000256" key="1">
    <source>
        <dbReference type="SAM" id="Phobius"/>
    </source>
</evidence>
<feature type="transmembrane region" description="Helical" evidence="1">
    <location>
        <begin position="20"/>
        <end position="40"/>
    </location>
</feature>
<feature type="transmembrane region" description="Helical" evidence="1">
    <location>
        <begin position="60"/>
        <end position="79"/>
    </location>
</feature>
<dbReference type="RefSeq" id="WP_218632780.1">
    <property type="nucleotide sequence ID" value="NZ_JAHVAH010000001.1"/>
</dbReference>
<proteinExistence type="predicted"/>
<dbReference type="Proteomes" id="UP000698028">
    <property type="component" value="Unassembled WGS sequence"/>
</dbReference>
<feature type="transmembrane region" description="Helical" evidence="1">
    <location>
        <begin position="91"/>
        <end position="109"/>
    </location>
</feature>
<name>A0ABS6V5I2_9SPHN</name>
<keyword evidence="1" id="KW-0812">Transmembrane</keyword>
<evidence type="ECO:0000313" key="3">
    <source>
        <dbReference type="Proteomes" id="UP000698028"/>
    </source>
</evidence>
<evidence type="ECO:0000313" key="2">
    <source>
        <dbReference type="EMBL" id="MBW0144820.1"/>
    </source>
</evidence>
<keyword evidence="1" id="KW-0472">Membrane</keyword>
<organism evidence="2 3">
    <name type="scientific">Sphingomicrobium clamense</name>
    <dbReference type="NCBI Taxonomy" id="2851013"/>
    <lineage>
        <taxon>Bacteria</taxon>
        <taxon>Pseudomonadati</taxon>
        <taxon>Pseudomonadota</taxon>
        <taxon>Alphaproteobacteria</taxon>
        <taxon>Sphingomonadales</taxon>
        <taxon>Sphingomonadaceae</taxon>
        <taxon>Sphingomicrobium</taxon>
    </lineage>
</organism>
<accession>A0ABS6V5I2</accession>
<sequence>MTDNTLSGENRLKRRERLTIALIIAGFIGGFGLGFGLAFFTEGDLFDPDTAWPPTLAVAAVAYFLTIVPALVIVANKTADEMELCHQRRGFEFGVWTLFFAYPSWYALWKGDLLPEPSHEAVFLGTLIATTIGYCYSRFR</sequence>
<dbReference type="EMBL" id="JAHVAH010000001">
    <property type="protein sequence ID" value="MBW0144820.1"/>
    <property type="molecule type" value="Genomic_DNA"/>
</dbReference>
<feature type="transmembrane region" description="Helical" evidence="1">
    <location>
        <begin position="121"/>
        <end position="139"/>
    </location>
</feature>
<protein>
    <submittedName>
        <fullName evidence="2">Uncharacterized protein</fullName>
    </submittedName>
</protein>
<comment type="caution">
    <text evidence="2">The sequence shown here is derived from an EMBL/GenBank/DDBJ whole genome shotgun (WGS) entry which is preliminary data.</text>
</comment>
<gene>
    <name evidence="2" type="ORF">KTQ36_05860</name>
</gene>
<reference evidence="2 3" key="1">
    <citation type="submission" date="2021-07" db="EMBL/GenBank/DDBJ databases">
        <title>The draft genome sequence of Sphingomicrobium sp. B8.</title>
        <authorList>
            <person name="Mu L."/>
        </authorList>
    </citation>
    <scope>NUCLEOTIDE SEQUENCE [LARGE SCALE GENOMIC DNA]</scope>
    <source>
        <strain evidence="2 3">B8</strain>
    </source>
</reference>